<sequence>MRISSVVRLASCAVSVTAAIELQRTNGTSATSPLYSVDEGGNTLAMKRLGRADEEAATTSEEARMLPGTSAAHEVRAFVWLARLHGLTRPIWAEIGEKAPRGFTQVRPPMKETVSEYKMYLTLAFERTIENGYQPENPIGLFKLLRKHFGDEAVVYALSSLQHSSGGFIKSQVETYQKQCFEYLIHKDLTPSNVYGMVKESPLPVVVQNLYVFIELYNMEPGVEKTTLLQTLHNNYQEDDLVLLQEVSYSASVTEEMRKLRRQLAETFLDKEMTFHEFCEHLRPKDTYQAWDFDSLAVFVDLSVSRHEELGDLFPVLEREFGGYDKLAPVLAEASKTQGGAKELQEKLVDYFIQMSHSYEEVVDILKLGEGELTNPKLSTLGLFAKEHMELMGVDYDYLDELQKIRNKRFLERHEAGGTSS</sequence>
<evidence type="ECO:0000313" key="2">
    <source>
        <dbReference type="Proteomes" id="UP001163321"/>
    </source>
</evidence>
<proteinExistence type="predicted"/>
<dbReference type="Proteomes" id="UP001163321">
    <property type="component" value="Chromosome 10"/>
</dbReference>
<organism evidence="1 2">
    <name type="scientific">Peronosclerospora sorghi</name>
    <dbReference type="NCBI Taxonomy" id="230839"/>
    <lineage>
        <taxon>Eukaryota</taxon>
        <taxon>Sar</taxon>
        <taxon>Stramenopiles</taxon>
        <taxon>Oomycota</taxon>
        <taxon>Peronosporomycetes</taxon>
        <taxon>Peronosporales</taxon>
        <taxon>Peronosporaceae</taxon>
        <taxon>Peronosclerospora</taxon>
    </lineage>
</organism>
<protein>
    <submittedName>
        <fullName evidence="1">Uncharacterized protein</fullName>
    </submittedName>
</protein>
<keyword evidence="2" id="KW-1185">Reference proteome</keyword>
<evidence type="ECO:0000313" key="1">
    <source>
        <dbReference type="EMBL" id="KAI9919945.1"/>
    </source>
</evidence>
<name>A0ACC0WM47_9STRA</name>
<gene>
    <name evidence="1" type="ORF">PsorP6_015537</name>
</gene>
<reference evidence="1 2" key="1">
    <citation type="journal article" date="2022" name="bioRxiv">
        <title>The genome of the oomycete Peronosclerospora sorghi, a cosmopolitan pathogen of maize and sorghum, is inflated with dispersed pseudogenes.</title>
        <authorList>
            <person name="Fletcher K."/>
            <person name="Martin F."/>
            <person name="Isakeit T."/>
            <person name="Cavanaugh K."/>
            <person name="Magill C."/>
            <person name="Michelmore R."/>
        </authorList>
    </citation>
    <scope>NUCLEOTIDE SEQUENCE [LARGE SCALE GENOMIC DNA]</scope>
    <source>
        <strain evidence="1">P6</strain>
    </source>
</reference>
<dbReference type="EMBL" id="CM047589">
    <property type="protein sequence ID" value="KAI9919945.1"/>
    <property type="molecule type" value="Genomic_DNA"/>
</dbReference>
<comment type="caution">
    <text evidence="1">The sequence shown here is derived from an EMBL/GenBank/DDBJ whole genome shotgun (WGS) entry which is preliminary data.</text>
</comment>
<accession>A0ACC0WM47</accession>